<dbReference type="InterPro" id="IPR036869">
    <property type="entry name" value="J_dom_sf"/>
</dbReference>
<comment type="caution">
    <text evidence="3">The sequence shown here is derived from an EMBL/GenBank/DDBJ whole genome shotgun (WGS) entry which is preliminary data.</text>
</comment>
<dbReference type="InterPro" id="IPR052763">
    <property type="entry name" value="DnaJ_C4"/>
</dbReference>
<dbReference type="Gene3D" id="1.10.287.110">
    <property type="entry name" value="DnaJ domain"/>
    <property type="match status" value="1"/>
</dbReference>
<dbReference type="PROSITE" id="PS50076">
    <property type="entry name" value="DNAJ_2"/>
    <property type="match status" value="1"/>
</dbReference>
<dbReference type="EMBL" id="CAJFCW020000001">
    <property type="protein sequence ID" value="CAG9085067.1"/>
    <property type="molecule type" value="Genomic_DNA"/>
</dbReference>
<dbReference type="Pfam" id="PF00226">
    <property type="entry name" value="DnaJ"/>
    <property type="match status" value="1"/>
</dbReference>
<keyword evidence="1" id="KW-1133">Transmembrane helix</keyword>
<dbReference type="CDD" id="cd06257">
    <property type="entry name" value="DnaJ"/>
    <property type="match status" value="1"/>
</dbReference>
<dbReference type="SMART" id="SM00271">
    <property type="entry name" value="DnaJ"/>
    <property type="match status" value="1"/>
</dbReference>
<evidence type="ECO:0000313" key="3">
    <source>
        <dbReference type="EMBL" id="CAD5207282.1"/>
    </source>
</evidence>
<evidence type="ECO:0000313" key="4">
    <source>
        <dbReference type="Proteomes" id="UP000614601"/>
    </source>
</evidence>
<dbReference type="Proteomes" id="UP000783686">
    <property type="component" value="Unassembled WGS sequence"/>
</dbReference>
<dbReference type="OrthoDB" id="552049at2759"/>
<accession>A0A811JVM1</accession>
<reference evidence="3" key="1">
    <citation type="submission" date="2020-09" db="EMBL/GenBank/DDBJ databases">
        <authorList>
            <person name="Kikuchi T."/>
        </authorList>
    </citation>
    <scope>NUCLEOTIDE SEQUENCE</scope>
    <source>
        <strain evidence="3">SH1</strain>
    </source>
</reference>
<dbReference type="InterPro" id="IPR001623">
    <property type="entry name" value="DnaJ_domain"/>
</dbReference>
<dbReference type="EMBL" id="CAJFDH010000001">
    <property type="protein sequence ID" value="CAD5207282.1"/>
    <property type="molecule type" value="Genomic_DNA"/>
</dbReference>
<feature type="domain" description="J" evidence="2">
    <location>
        <begin position="29"/>
        <end position="91"/>
    </location>
</feature>
<keyword evidence="1" id="KW-0812">Transmembrane</keyword>
<evidence type="ECO:0000259" key="2">
    <source>
        <dbReference type="PROSITE" id="PS50076"/>
    </source>
</evidence>
<evidence type="ECO:0000256" key="1">
    <source>
        <dbReference type="SAM" id="Phobius"/>
    </source>
</evidence>
<dbReference type="AlphaFoldDB" id="A0A811JVM1"/>
<proteinExistence type="predicted"/>
<sequence length="260" mass="31107">MDLSLLRHSVVTQLKSRSFLHISATRRKTHYDVLGVGKNATLHEIKVAYFEKSKQLHPDRNDGDTKDFMELKVAYDVLRRPADRKLYDFNLAQPKSHRSYGSDRARADYANVDWQQYWKQRYGGDDMQFRTMRERHEERKRSWKNLMRITAAACGFIVAYNMFLWYLIVKEEKRISKLIAKDEIARTYLRQRDMRGQKDDNLALDYFSRILHGDIEEKMRARDEERRATGEHNPLEIREEWRWLEAVKEPSAASYKKRGE</sequence>
<keyword evidence="4" id="KW-1185">Reference proteome</keyword>
<dbReference type="SUPFAM" id="SSF46565">
    <property type="entry name" value="Chaperone J-domain"/>
    <property type="match status" value="1"/>
</dbReference>
<protein>
    <recommendedName>
        <fullName evidence="2">J domain-containing protein</fullName>
    </recommendedName>
</protein>
<keyword evidence="1" id="KW-0472">Membrane</keyword>
<dbReference type="PANTHER" id="PTHR44825:SF1">
    <property type="entry name" value="DNAJ HOMOLOG SUBFAMILY C MEMBER 4"/>
    <property type="match status" value="1"/>
</dbReference>
<gene>
    <name evidence="3" type="ORF">BOKJ2_LOCUS1966</name>
</gene>
<dbReference type="Proteomes" id="UP000614601">
    <property type="component" value="Unassembled WGS sequence"/>
</dbReference>
<dbReference type="PRINTS" id="PR00625">
    <property type="entry name" value="JDOMAIN"/>
</dbReference>
<organism evidence="3 4">
    <name type="scientific">Bursaphelenchus okinawaensis</name>
    <dbReference type="NCBI Taxonomy" id="465554"/>
    <lineage>
        <taxon>Eukaryota</taxon>
        <taxon>Metazoa</taxon>
        <taxon>Ecdysozoa</taxon>
        <taxon>Nematoda</taxon>
        <taxon>Chromadorea</taxon>
        <taxon>Rhabditida</taxon>
        <taxon>Tylenchina</taxon>
        <taxon>Tylenchomorpha</taxon>
        <taxon>Aphelenchoidea</taxon>
        <taxon>Aphelenchoididae</taxon>
        <taxon>Bursaphelenchus</taxon>
    </lineage>
</organism>
<name>A0A811JVM1_9BILA</name>
<feature type="transmembrane region" description="Helical" evidence="1">
    <location>
        <begin position="149"/>
        <end position="168"/>
    </location>
</feature>
<dbReference type="PANTHER" id="PTHR44825">
    <property type="match status" value="1"/>
</dbReference>